<dbReference type="STRING" id="356882.A0A423WIC0"/>
<sequence length="237" mass="23021">MFARSLTLASALVATTMAQSTSVTSLFLYGSEGENIVASVMSVAPGATTYFINCAEGTDASDCGFGPGMTFVEGPSTFELHYTEIDEFTMDANCKIATDTATCVETDAGPEANDPGTFTDVVSDLSDSLLPVTITAGLDLLSAGASASATATGSDTSGTAQPSASASSGPAETGSATSSSSSSSSGQSSASSSASAAKTSASASSSSAATGAAPQINGNIAVVAGALVGVFGVMMVL</sequence>
<accession>A0A423WIC0</accession>
<comment type="caution">
    <text evidence="3">The sequence shown here is derived from an EMBL/GenBank/DDBJ whole genome shotgun (WGS) entry which is preliminary data.</text>
</comment>
<evidence type="ECO:0000256" key="2">
    <source>
        <dbReference type="SAM" id="SignalP"/>
    </source>
</evidence>
<name>A0A423WIC0_9PEZI</name>
<keyword evidence="4" id="KW-1185">Reference proteome</keyword>
<proteinExistence type="predicted"/>
<dbReference type="OrthoDB" id="4991875at2759"/>
<feature type="signal peptide" evidence="2">
    <location>
        <begin position="1"/>
        <end position="18"/>
    </location>
</feature>
<evidence type="ECO:0000313" key="3">
    <source>
        <dbReference type="EMBL" id="ROW03094.1"/>
    </source>
</evidence>
<dbReference type="PANTHER" id="PTHR40640:SF1">
    <property type="entry name" value="ANCHORED GLYCOPROTEIN, PUTATIVE (AFU_ORTHOLOGUE AFUA_8G04860)-RELATED"/>
    <property type="match status" value="1"/>
</dbReference>
<dbReference type="PANTHER" id="PTHR40640">
    <property type="entry name" value="ANCHORED GLYCOPROTEIN, PUTATIVE (AFU_ORTHOLOGUE AFUA_8G04860)-RELATED"/>
    <property type="match status" value="1"/>
</dbReference>
<dbReference type="AlphaFoldDB" id="A0A423WIC0"/>
<evidence type="ECO:0000313" key="4">
    <source>
        <dbReference type="Proteomes" id="UP000283895"/>
    </source>
</evidence>
<organism evidence="3 4">
    <name type="scientific">Cytospora schulzeri</name>
    <dbReference type="NCBI Taxonomy" id="448051"/>
    <lineage>
        <taxon>Eukaryota</taxon>
        <taxon>Fungi</taxon>
        <taxon>Dikarya</taxon>
        <taxon>Ascomycota</taxon>
        <taxon>Pezizomycotina</taxon>
        <taxon>Sordariomycetes</taxon>
        <taxon>Sordariomycetidae</taxon>
        <taxon>Diaporthales</taxon>
        <taxon>Cytosporaceae</taxon>
        <taxon>Cytospora</taxon>
    </lineage>
</organism>
<protein>
    <submittedName>
        <fullName evidence="3">Uncharacterized protein</fullName>
    </submittedName>
</protein>
<dbReference type="EMBL" id="LKEA01000016">
    <property type="protein sequence ID" value="ROW03094.1"/>
    <property type="molecule type" value="Genomic_DNA"/>
</dbReference>
<feature type="region of interest" description="Disordered" evidence="1">
    <location>
        <begin position="149"/>
        <end position="209"/>
    </location>
</feature>
<gene>
    <name evidence="3" type="ORF">VMCG_05773</name>
</gene>
<keyword evidence="2" id="KW-0732">Signal</keyword>
<reference evidence="3 4" key="1">
    <citation type="submission" date="2015-09" db="EMBL/GenBank/DDBJ databases">
        <title>Host preference determinants of Valsa canker pathogens revealed by comparative genomics.</title>
        <authorList>
            <person name="Yin Z."/>
            <person name="Huang L."/>
        </authorList>
    </citation>
    <scope>NUCLEOTIDE SEQUENCE [LARGE SCALE GENOMIC DNA]</scope>
    <source>
        <strain evidence="3 4">03-1</strain>
    </source>
</reference>
<evidence type="ECO:0000256" key="1">
    <source>
        <dbReference type="SAM" id="MobiDB-lite"/>
    </source>
</evidence>
<dbReference type="Proteomes" id="UP000283895">
    <property type="component" value="Unassembled WGS sequence"/>
</dbReference>
<feature type="chain" id="PRO_5019184076" evidence="2">
    <location>
        <begin position="19"/>
        <end position="237"/>
    </location>
</feature>